<evidence type="ECO:0000313" key="2">
    <source>
        <dbReference type="EMBL" id="RSD28713.1"/>
    </source>
</evidence>
<organism evidence="2 3">
    <name type="scientific">Mesobacillus subterraneus</name>
    <dbReference type="NCBI Taxonomy" id="285983"/>
    <lineage>
        <taxon>Bacteria</taxon>
        <taxon>Bacillati</taxon>
        <taxon>Bacillota</taxon>
        <taxon>Bacilli</taxon>
        <taxon>Bacillales</taxon>
        <taxon>Bacillaceae</taxon>
        <taxon>Mesobacillus</taxon>
    </lineage>
</organism>
<protein>
    <submittedName>
        <fullName evidence="2">Uncharacterized protein</fullName>
    </submittedName>
</protein>
<dbReference type="EMBL" id="RSFW01000006">
    <property type="protein sequence ID" value="RSD28713.1"/>
    <property type="molecule type" value="Genomic_DNA"/>
</dbReference>
<evidence type="ECO:0000313" key="3">
    <source>
        <dbReference type="Proteomes" id="UP000279911"/>
    </source>
</evidence>
<feature type="transmembrane region" description="Helical" evidence="1">
    <location>
        <begin position="6"/>
        <end position="25"/>
    </location>
</feature>
<gene>
    <name evidence="2" type="ORF">EJA10_03825</name>
</gene>
<dbReference type="AlphaFoldDB" id="A0A3R9ECE0"/>
<feature type="transmembrane region" description="Helical" evidence="1">
    <location>
        <begin position="37"/>
        <end position="58"/>
    </location>
</feature>
<evidence type="ECO:0000256" key="1">
    <source>
        <dbReference type="SAM" id="Phobius"/>
    </source>
</evidence>
<reference evidence="3" key="1">
    <citation type="submission" date="2018-12" db="EMBL/GenBank/DDBJ databases">
        <title>Bacillus chawlae sp. nov., Bacillus glennii sp. nov., and Bacillus saganii sp. nov. Isolated from the Vehicle Assembly Building at Kennedy Space Center where the Viking Spacecraft were Assembled.</title>
        <authorList>
            <person name="Seuylemezian A."/>
            <person name="Vaishampayan P."/>
        </authorList>
    </citation>
    <scope>NUCLEOTIDE SEQUENCE [LARGE SCALE GENOMIC DNA]</scope>
    <source>
        <strain evidence="3">DSM 13966</strain>
    </source>
</reference>
<dbReference type="Proteomes" id="UP000279911">
    <property type="component" value="Unassembled WGS sequence"/>
</dbReference>
<name>A0A3R9ECE0_9BACI</name>
<comment type="caution">
    <text evidence="2">The sequence shown here is derived from an EMBL/GenBank/DDBJ whole genome shotgun (WGS) entry which is preliminary data.</text>
</comment>
<sequence>MEYLYFFGLPVLGGVWFYNLIVLLRNLHNRRDIHNQIVLGTAFSVTFVFLFMLAFLSVH</sequence>
<dbReference type="OrthoDB" id="2680509at2"/>
<proteinExistence type="predicted"/>
<accession>A0A3R9ECE0</accession>
<keyword evidence="1" id="KW-1133">Transmembrane helix</keyword>
<keyword evidence="1" id="KW-0812">Transmembrane</keyword>
<keyword evidence="1" id="KW-0472">Membrane</keyword>